<dbReference type="EMBL" id="JAACJN010000330">
    <property type="protein sequence ID" value="KAF5347826.1"/>
    <property type="molecule type" value="Genomic_DNA"/>
</dbReference>
<sequence length="160" mass="17564">MIGSPFPLQILLSLSVMSITTGSVTVSSLNIIISEEYGSQSDVNSSNEAEPLSNDWETLAKLGMGPLNMDHPIEEIRLRHGWVVDGFEVKYRLASGLTHTIVHGSTPGLNPSKTIFVAENEVVFSVTGRAGWHKFYNRALVHKISFVILDKTTGRLRVEG</sequence>
<proteinExistence type="predicted"/>
<gene>
    <name evidence="3" type="ORF">D9757_014315</name>
</gene>
<dbReference type="Pfam" id="PF01419">
    <property type="entry name" value="Jacalin"/>
    <property type="match status" value="1"/>
</dbReference>
<feature type="signal peptide" evidence="1">
    <location>
        <begin position="1"/>
        <end position="22"/>
    </location>
</feature>
<dbReference type="Proteomes" id="UP000518752">
    <property type="component" value="Unassembled WGS sequence"/>
</dbReference>
<name>A0A8H5CTK5_9AGAR</name>
<feature type="domain" description="Jacalin-type lectin" evidence="2">
    <location>
        <begin position="70"/>
        <end position="148"/>
    </location>
</feature>
<dbReference type="Gene3D" id="2.100.10.30">
    <property type="entry name" value="Jacalin-like lectin domain"/>
    <property type="match status" value="1"/>
</dbReference>
<dbReference type="InterPro" id="IPR036404">
    <property type="entry name" value="Jacalin-like_lectin_dom_sf"/>
</dbReference>
<evidence type="ECO:0000259" key="2">
    <source>
        <dbReference type="Pfam" id="PF01419"/>
    </source>
</evidence>
<accession>A0A8H5CTK5</accession>
<dbReference type="InterPro" id="IPR001229">
    <property type="entry name" value="Jacalin-like_lectin_dom"/>
</dbReference>
<evidence type="ECO:0000256" key="1">
    <source>
        <dbReference type="SAM" id="SignalP"/>
    </source>
</evidence>
<evidence type="ECO:0000313" key="4">
    <source>
        <dbReference type="Proteomes" id="UP000518752"/>
    </source>
</evidence>
<dbReference type="SUPFAM" id="SSF51101">
    <property type="entry name" value="Mannose-binding lectins"/>
    <property type="match status" value="1"/>
</dbReference>
<dbReference type="OrthoDB" id="3349613at2759"/>
<evidence type="ECO:0000313" key="3">
    <source>
        <dbReference type="EMBL" id="KAF5347826.1"/>
    </source>
</evidence>
<dbReference type="AlphaFoldDB" id="A0A8H5CTK5"/>
<reference evidence="3 4" key="1">
    <citation type="journal article" date="2020" name="ISME J.">
        <title>Uncovering the hidden diversity of litter-decomposition mechanisms in mushroom-forming fungi.</title>
        <authorList>
            <person name="Floudas D."/>
            <person name="Bentzer J."/>
            <person name="Ahren D."/>
            <person name="Johansson T."/>
            <person name="Persson P."/>
            <person name="Tunlid A."/>
        </authorList>
    </citation>
    <scope>NUCLEOTIDE SEQUENCE [LARGE SCALE GENOMIC DNA]</scope>
    <source>
        <strain evidence="3 4">CBS 406.79</strain>
    </source>
</reference>
<keyword evidence="1" id="KW-0732">Signal</keyword>
<keyword evidence="4" id="KW-1185">Reference proteome</keyword>
<organism evidence="3 4">
    <name type="scientific">Collybiopsis confluens</name>
    <dbReference type="NCBI Taxonomy" id="2823264"/>
    <lineage>
        <taxon>Eukaryota</taxon>
        <taxon>Fungi</taxon>
        <taxon>Dikarya</taxon>
        <taxon>Basidiomycota</taxon>
        <taxon>Agaricomycotina</taxon>
        <taxon>Agaricomycetes</taxon>
        <taxon>Agaricomycetidae</taxon>
        <taxon>Agaricales</taxon>
        <taxon>Marasmiineae</taxon>
        <taxon>Omphalotaceae</taxon>
        <taxon>Collybiopsis</taxon>
    </lineage>
</organism>
<comment type="caution">
    <text evidence="3">The sequence shown here is derived from an EMBL/GenBank/DDBJ whole genome shotgun (WGS) entry which is preliminary data.</text>
</comment>
<feature type="chain" id="PRO_5034707283" description="Jacalin-type lectin domain-containing protein" evidence="1">
    <location>
        <begin position="23"/>
        <end position="160"/>
    </location>
</feature>
<protein>
    <recommendedName>
        <fullName evidence="2">Jacalin-type lectin domain-containing protein</fullName>
    </recommendedName>
</protein>